<dbReference type="EMBL" id="GBRH01193941">
    <property type="protein sequence ID" value="JAE03955.1"/>
    <property type="molecule type" value="Transcribed_RNA"/>
</dbReference>
<sequence>MWMPETSAVGLPNPTASSIFSPMSWMKSFTLSMNPPPPSFLSPPSPWSLSLPPRSVTVMFSDEDMVAAVAGGGKPRT</sequence>
<dbReference type="AlphaFoldDB" id="A0A0A9ET82"/>
<proteinExistence type="predicted"/>
<name>A0A0A9ET82_ARUDO</name>
<reference evidence="1" key="1">
    <citation type="submission" date="2014-09" db="EMBL/GenBank/DDBJ databases">
        <authorList>
            <person name="Magalhaes I.L.F."/>
            <person name="Oliveira U."/>
            <person name="Santos F.R."/>
            <person name="Vidigal T.H.D.A."/>
            <person name="Brescovit A.D."/>
            <person name="Santos A.J."/>
        </authorList>
    </citation>
    <scope>NUCLEOTIDE SEQUENCE</scope>
    <source>
        <tissue evidence="1">Shoot tissue taken approximately 20 cm above the soil surface</tissue>
    </source>
</reference>
<reference evidence="1" key="2">
    <citation type="journal article" date="2015" name="Data Brief">
        <title>Shoot transcriptome of the giant reed, Arundo donax.</title>
        <authorList>
            <person name="Barrero R.A."/>
            <person name="Guerrero F.D."/>
            <person name="Moolhuijzen P."/>
            <person name="Goolsby J.A."/>
            <person name="Tidwell J."/>
            <person name="Bellgard S.E."/>
            <person name="Bellgard M.I."/>
        </authorList>
    </citation>
    <scope>NUCLEOTIDE SEQUENCE</scope>
    <source>
        <tissue evidence="1">Shoot tissue taken approximately 20 cm above the soil surface</tissue>
    </source>
</reference>
<evidence type="ECO:0000313" key="1">
    <source>
        <dbReference type="EMBL" id="JAE03955.1"/>
    </source>
</evidence>
<organism evidence="1">
    <name type="scientific">Arundo donax</name>
    <name type="common">Giant reed</name>
    <name type="synonym">Donax arundinaceus</name>
    <dbReference type="NCBI Taxonomy" id="35708"/>
    <lineage>
        <taxon>Eukaryota</taxon>
        <taxon>Viridiplantae</taxon>
        <taxon>Streptophyta</taxon>
        <taxon>Embryophyta</taxon>
        <taxon>Tracheophyta</taxon>
        <taxon>Spermatophyta</taxon>
        <taxon>Magnoliopsida</taxon>
        <taxon>Liliopsida</taxon>
        <taxon>Poales</taxon>
        <taxon>Poaceae</taxon>
        <taxon>PACMAD clade</taxon>
        <taxon>Arundinoideae</taxon>
        <taxon>Arundineae</taxon>
        <taxon>Arundo</taxon>
    </lineage>
</organism>
<protein>
    <submittedName>
        <fullName evidence="1">Uncharacterized protein</fullName>
    </submittedName>
</protein>
<accession>A0A0A9ET82</accession>